<reference evidence="1 2" key="1">
    <citation type="submission" date="2016-10" db="EMBL/GenBank/DDBJ databases">
        <authorList>
            <person name="de Groot N.N."/>
        </authorList>
    </citation>
    <scope>NUCLEOTIDE SEQUENCE [LARGE SCALE GENOMIC DNA]</scope>
    <source>
        <strain evidence="1 2">CPCC 100156</strain>
    </source>
</reference>
<dbReference type="EMBL" id="FMZX01000004">
    <property type="protein sequence ID" value="SDD11455.1"/>
    <property type="molecule type" value="Genomic_DNA"/>
</dbReference>
<dbReference type="AlphaFoldDB" id="A0A1G6S5K3"/>
<sequence>MSDETSRNHIILGLGGTGGRVIRALRKRIWQLHRPHGIPDVNIEYLYVDSSPEMMGDNDPAWRVLGESVQLPRASRLLIGGARVWDVLENRRAFPSIAPWIGDRKAWAQVPGNVIDAGAGGQRRRLGRFLFAMKAPEFREAIKALAIRLRDKPAGDGSGGRTGGRKLHVHLVTGLAGGTGGGSFLDAMAMLANDREGVGDDVKISLFALLPEQGSLWNDGNYYANGYAALLELNAALLAGARAYRPYDLRGTGERLTLPVDRIGGIYLCSNENRAGATINVQHEAPSMIADFLYERIAESPRQQSPIFSNENRNMGPETVPGTAVGERARRFSAFGIRRVEYPESEIEEYLTQSLVRSAVLALLHNNWSDSFGFLDRPPNASWRDRAEDPALLETWHLADAHLRGEAPVLAQDKRRAEQEGWKPNFEGEWLSDRNYIHEQLEAEKYPAGELLPKFHELMEEGYEKGFRRKGVAAYFRDRLLDRAVIARTMVASLEADLLRRWREGHEGWSLAGIAATIEALRLSLSARRTTRAAALDAARNGLQLAEEHMEEIVADWSRKGLIGRTMGRRQVLADYGEANQTYQRIRTDLAADEFALELVPVVLQELAQLETKVGELRQLFEGALKDALDQIASRLRPAGSAGRTEPDRYFDPAKVMAMAERMARDKNEMGRMAASVQQLLLDTPRIRDSTTFGTILDELRAEALDQRVFQECNRQVARIHDRFAQSDGDRVLGVKLLQRLRNDLGGDRDRMQEFVRRLVDQAQPFLRYDETQRVMSPDAVGAPREAALGQGASAVIVQRPQPPELAAFGQQLDRVFRETGLNISIPEDTTSRPNALTVMSIDTALPARFIATVGFLKQEYLARLRGLNEVARLEVHSEDAAADLPDLFVEPVAPAKANATLLLGRALGLVLEDRDEAGRRQVVLRYVKDGFTYRDRLAGSFDELPDSLAHAEVMRLDEMVSQRLGAPELRHIDDRRKLDRQLVDMVQEVERTSGDGSEAYVRMRDAALKARQLLRLED</sequence>
<organism evidence="1 2">
    <name type="scientific">Belnapia rosea</name>
    <dbReference type="NCBI Taxonomy" id="938405"/>
    <lineage>
        <taxon>Bacteria</taxon>
        <taxon>Pseudomonadati</taxon>
        <taxon>Pseudomonadota</taxon>
        <taxon>Alphaproteobacteria</taxon>
        <taxon>Acetobacterales</taxon>
        <taxon>Roseomonadaceae</taxon>
        <taxon>Belnapia</taxon>
    </lineage>
</organism>
<dbReference type="Proteomes" id="UP000198925">
    <property type="component" value="Unassembled WGS sequence"/>
</dbReference>
<keyword evidence="2" id="KW-1185">Reference proteome</keyword>
<accession>A0A1G6S5K3</accession>
<evidence type="ECO:0000313" key="2">
    <source>
        <dbReference type="Proteomes" id="UP000198925"/>
    </source>
</evidence>
<name>A0A1G6S5K3_9PROT</name>
<dbReference type="InterPro" id="IPR025904">
    <property type="entry name" value="Tubulin-like"/>
</dbReference>
<gene>
    <name evidence="1" type="ORF">SAMN04487779_1004263</name>
</gene>
<evidence type="ECO:0000313" key="1">
    <source>
        <dbReference type="EMBL" id="SDD11455.1"/>
    </source>
</evidence>
<protein>
    <submittedName>
        <fullName evidence="1">Tubulin like</fullName>
    </submittedName>
</protein>
<proteinExistence type="predicted"/>
<dbReference type="Pfam" id="PF13809">
    <property type="entry name" value="Tubulin_2"/>
    <property type="match status" value="1"/>
</dbReference>
<dbReference type="Gene3D" id="3.40.50.1440">
    <property type="entry name" value="Tubulin/FtsZ, GTPase domain"/>
    <property type="match status" value="1"/>
</dbReference>
<dbReference type="RefSeq" id="WP_090663226.1">
    <property type="nucleotide sequence ID" value="NZ_FMZX01000004.1"/>
</dbReference>
<dbReference type="InterPro" id="IPR036525">
    <property type="entry name" value="Tubulin/FtsZ_GTPase_sf"/>
</dbReference>